<dbReference type="EMBL" id="BAAANE010000009">
    <property type="protein sequence ID" value="GAA1653978.1"/>
    <property type="molecule type" value="Genomic_DNA"/>
</dbReference>
<evidence type="ECO:0000256" key="1">
    <source>
        <dbReference type="SAM" id="MobiDB-lite"/>
    </source>
</evidence>
<comment type="caution">
    <text evidence="2">The sequence shown here is derived from an EMBL/GenBank/DDBJ whole genome shotgun (WGS) entry which is preliminary data.</text>
</comment>
<organism evidence="2 3">
    <name type="scientific">Kribbella alba</name>
    <dbReference type="NCBI Taxonomy" id="190197"/>
    <lineage>
        <taxon>Bacteria</taxon>
        <taxon>Bacillati</taxon>
        <taxon>Actinomycetota</taxon>
        <taxon>Actinomycetes</taxon>
        <taxon>Propionibacteriales</taxon>
        <taxon>Kribbellaceae</taxon>
        <taxon>Kribbella</taxon>
    </lineage>
</organism>
<accession>A0ABN2FNH6</accession>
<evidence type="ECO:0000313" key="2">
    <source>
        <dbReference type="EMBL" id="GAA1653978.1"/>
    </source>
</evidence>
<keyword evidence="3" id="KW-1185">Reference proteome</keyword>
<proteinExistence type="predicted"/>
<dbReference type="Proteomes" id="UP001501319">
    <property type="component" value="Unassembled WGS sequence"/>
</dbReference>
<reference evidence="2 3" key="1">
    <citation type="journal article" date="2019" name="Int. J. Syst. Evol. Microbiol.">
        <title>The Global Catalogue of Microorganisms (GCM) 10K type strain sequencing project: providing services to taxonomists for standard genome sequencing and annotation.</title>
        <authorList>
            <consortium name="The Broad Institute Genomics Platform"/>
            <consortium name="The Broad Institute Genome Sequencing Center for Infectious Disease"/>
            <person name="Wu L."/>
            <person name="Ma J."/>
        </authorList>
    </citation>
    <scope>NUCLEOTIDE SEQUENCE [LARGE SCALE GENOMIC DNA]</scope>
    <source>
        <strain evidence="2 3">JCM 14306</strain>
    </source>
</reference>
<gene>
    <name evidence="2" type="ORF">GCM10009744_52710</name>
</gene>
<name>A0ABN2FNH6_9ACTN</name>
<sequence length="64" mass="6413">MIVQDRLLSSNGASTVSNTSPSSAEVSKRANRQSKLVAVGASDTGLAGDRSRDSGTALPIGIPG</sequence>
<feature type="region of interest" description="Disordered" evidence="1">
    <location>
        <begin position="1"/>
        <end position="64"/>
    </location>
</feature>
<feature type="compositionally biased region" description="Polar residues" evidence="1">
    <location>
        <begin position="7"/>
        <end position="25"/>
    </location>
</feature>
<protein>
    <submittedName>
        <fullName evidence="2">Uncharacterized protein</fullName>
    </submittedName>
</protein>
<evidence type="ECO:0000313" key="3">
    <source>
        <dbReference type="Proteomes" id="UP001501319"/>
    </source>
</evidence>